<comment type="caution">
    <text evidence="2">The sequence shown here is derived from an EMBL/GenBank/DDBJ whole genome shotgun (WGS) entry which is preliminary data.</text>
</comment>
<feature type="non-terminal residue" evidence="2">
    <location>
        <position position="1"/>
    </location>
</feature>
<dbReference type="AlphaFoldDB" id="A0A9P8XZ45"/>
<dbReference type="EMBL" id="JAGTJQ010000009">
    <property type="protein sequence ID" value="KAH7024328.1"/>
    <property type="molecule type" value="Genomic_DNA"/>
</dbReference>
<gene>
    <name evidence="2" type="ORF">B0I36DRAFT_211704</name>
</gene>
<name>A0A9P8XZ45_9PEZI</name>
<feature type="non-terminal residue" evidence="2">
    <location>
        <position position="312"/>
    </location>
</feature>
<feature type="domain" description="Heterokaryon incompatibility" evidence="1">
    <location>
        <begin position="2"/>
        <end position="157"/>
    </location>
</feature>
<organism evidence="2 3">
    <name type="scientific">Microdochium trichocladiopsis</name>
    <dbReference type="NCBI Taxonomy" id="1682393"/>
    <lineage>
        <taxon>Eukaryota</taxon>
        <taxon>Fungi</taxon>
        <taxon>Dikarya</taxon>
        <taxon>Ascomycota</taxon>
        <taxon>Pezizomycotina</taxon>
        <taxon>Sordariomycetes</taxon>
        <taxon>Xylariomycetidae</taxon>
        <taxon>Xylariales</taxon>
        <taxon>Microdochiaceae</taxon>
        <taxon>Microdochium</taxon>
    </lineage>
</organism>
<proteinExistence type="predicted"/>
<dbReference type="Proteomes" id="UP000756346">
    <property type="component" value="Unassembled WGS sequence"/>
</dbReference>
<dbReference type="OrthoDB" id="5362512at2759"/>
<dbReference type="InterPro" id="IPR010730">
    <property type="entry name" value="HET"/>
</dbReference>
<dbReference type="Pfam" id="PF06985">
    <property type="entry name" value="HET"/>
    <property type="match status" value="1"/>
</dbReference>
<dbReference type="GeneID" id="70178464"/>
<accession>A0A9P8XZ45</accession>
<dbReference type="RefSeq" id="XP_046007876.1">
    <property type="nucleotide sequence ID" value="XM_046148918.1"/>
</dbReference>
<dbReference type="PANTHER" id="PTHR33112:SF10">
    <property type="entry name" value="TOL"/>
    <property type="match status" value="1"/>
</dbReference>
<keyword evidence="3" id="KW-1185">Reference proteome</keyword>
<evidence type="ECO:0000313" key="3">
    <source>
        <dbReference type="Proteomes" id="UP000756346"/>
    </source>
</evidence>
<dbReference type="PANTHER" id="PTHR33112">
    <property type="entry name" value="DOMAIN PROTEIN, PUTATIVE-RELATED"/>
    <property type="match status" value="1"/>
</dbReference>
<reference evidence="2" key="1">
    <citation type="journal article" date="2021" name="Nat. Commun.">
        <title>Genetic determinants of endophytism in the Arabidopsis root mycobiome.</title>
        <authorList>
            <person name="Mesny F."/>
            <person name="Miyauchi S."/>
            <person name="Thiergart T."/>
            <person name="Pickel B."/>
            <person name="Atanasova L."/>
            <person name="Karlsson M."/>
            <person name="Huettel B."/>
            <person name="Barry K.W."/>
            <person name="Haridas S."/>
            <person name="Chen C."/>
            <person name="Bauer D."/>
            <person name="Andreopoulos W."/>
            <person name="Pangilinan J."/>
            <person name="LaButti K."/>
            <person name="Riley R."/>
            <person name="Lipzen A."/>
            <person name="Clum A."/>
            <person name="Drula E."/>
            <person name="Henrissat B."/>
            <person name="Kohler A."/>
            <person name="Grigoriev I.V."/>
            <person name="Martin F.M."/>
            <person name="Hacquard S."/>
        </authorList>
    </citation>
    <scope>NUCLEOTIDE SEQUENCE</scope>
    <source>
        <strain evidence="2">MPI-CAGE-CH-0230</strain>
    </source>
</reference>
<sequence>SYATLSHCWGTVQPIRLLRSKVEQFKGGINMSDLPRAFREAVVAARNLGVLYIWIDSLCIMQDQDDPRDWNQEASLMHKVYSNAVCNTAASDAADGSEGLFRTRDPRAQRSRASLWITGLDNEYDNTWIPVTVVHKALWEKNVTFSRLNRRGWVFQERILSPRILHFGKAQVFWECRELEATEFYPDEWPITRELHEPDTLLKALDLQHYLAQLPPSMSMTLEDARAALYAGMVELYTTRTLTHPSDRLIAFSGIAQHLEAMFGDEFVAGLWRSQIAGDLRWSTVVDDDKPRHRPLRYRAPSWSWAAVDGPV</sequence>
<protein>
    <submittedName>
        <fullName evidence="2">Heterokaryon incompatibility protein-domain-containing protein</fullName>
    </submittedName>
</protein>
<evidence type="ECO:0000313" key="2">
    <source>
        <dbReference type="EMBL" id="KAH7024328.1"/>
    </source>
</evidence>
<evidence type="ECO:0000259" key="1">
    <source>
        <dbReference type="Pfam" id="PF06985"/>
    </source>
</evidence>